<evidence type="ECO:0000313" key="4">
    <source>
        <dbReference type="Proteomes" id="UP000046393"/>
    </source>
</evidence>
<dbReference type="Gene3D" id="3.40.1080.10">
    <property type="entry name" value="Glutaconate Coenzyme A-transferase"/>
    <property type="match status" value="1"/>
</dbReference>
<dbReference type="InterPro" id="IPR046433">
    <property type="entry name" value="ActCoA_hydro"/>
</dbReference>
<dbReference type="STRING" id="451379.A0A0N5AMS0"/>
<evidence type="ECO:0000256" key="1">
    <source>
        <dbReference type="ARBA" id="ARBA00009632"/>
    </source>
</evidence>
<dbReference type="GO" id="GO:0005739">
    <property type="term" value="C:mitochondrion"/>
    <property type="evidence" value="ECO:0007669"/>
    <property type="project" value="TreeGrafter"/>
</dbReference>
<name>A0A0N5AMS0_9BILA</name>
<dbReference type="InterPro" id="IPR026888">
    <property type="entry name" value="AcetylCoA_hyd_C"/>
</dbReference>
<comment type="similarity">
    <text evidence="1">Belongs to the acetyl-CoA hydrolase/transferase family.</text>
</comment>
<dbReference type="SUPFAM" id="SSF100950">
    <property type="entry name" value="NagB/RpiA/CoA transferase-like"/>
    <property type="match status" value="2"/>
</dbReference>
<sequence>MKLPHSVLRDVKQFVGQVRRFSTLQHNAFSRIKIRPLFQKENTTFRTLASPIHGKSPKYGSVSEAVSLINSNSDIFVHGTSNTPNEFLDEVCRQVENGHLDNLRMTHILLDGEIPWTKPEFHGKIRSNCLFICNKLRKSVNQGFADYTPVFLSETPDLFYRGIIPVDVGLFTVTPPDENGFCSLGLTVNCGYDALRVAKKAIGMEFEFSGCNALFPDDDILALVNDDLPFTYGDSVIHSSHFDMLVRSKRPAMCLPDKPLKLSETETTIGKTIAENLVEDGATLQLGIGAIPDSALSAMKNHKNLGIHSELIGNGVLDLLKCGVITGAQKSIDPGKVVTCFAMGNKEFCNYVNKNPTFEFRSCGYTNDTQVIRKQHKMTAINSAIEVDLTGQVCSDSIGTMFYSGFGGQVDFIYGASVADDGDGKPIIAITSTTPKGVSKIVPSLKPGAGVVTTRGHIRYVVTEYGIAQLWGKTVRQRAYELINIAHPDHREGLEKAAYERLNCMPEK</sequence>
<dbReference type="AlphaFoldDB" id="A0A0N5AMS0"/>
<feature type="domain" description="Acetyl-CoA hydrolase/transferase N-terminal" evidence="2">
    <location>
        <begin position="65"/>
        <end position="246"/>
    </location>
</feature>
<accession>A0A0N5AMS0</accession>
<dbReference type="Gene3D" id="3.30.750.70">
    <property type="entry name" value="4-hydroxybutyrate coenzyme like domains"/>
    <property type="match status" value="1"/>
</dbReference>
<dbReference type="Pfam" id="PF13336">
    <property type="entry name" value="AcetylCoA_hyd_C"/>
    <property type="match status" value="1"/>
</dbReference>
<reference evidence="5" key="1">
    <citation type="submission" date="2017-02" db="UniProtKB">
        <authorList>
            <consortium name="WormBaseParasite"/>
        </authorList>
    </citation>
    <scope>IDENTIFICATION</scope>
</reference>
<evidence type="ECO:0000259" key="2">
    <source>
        <dbReference type="Pfam" id="PF02550"/>
    </source>
</evidence>
<dbReference type="InterPro" id="IPR003702">
    <property type="entry name" value="ActCoA_hydro_N"/>
</dbReference>
<evidence type="ECO:0000313" key="5">
    <source>
        <dbReference type="WBParaSite" id="SMUV_0000588601-mRNA-1"/>
    </source>
</evidence>
<evidence type="ECO:0000259" key="3">
    <source>
        <dbReference type="Pfam" id="PF13336"/>
    </source>
</evidence>
<organism evidence="4 5">
    <name type="scientific">Syphacia muris</name>
    <dbReference type="NCBI Taxonomy" id="451379"/>
    <lineage>
        <taxon>Eukaryota</taxon>
        <taxon>Metazoa</taxon>
        <taxon>Ecdysozoa</taxon>
        <taxon>Nematoda</taxon>
        <taxon>Chromadorea</taxon>
        <taxon>Rhabditida</taxon>
        <taxon>Spirurina</taxon>
        <taxon>Oxyuridomorpha</taxon>
        <taxon>Oxyuroidea</taxon>
        <taxon>Oxyuridae</taxon>
        <taxon>Syphacia</taxon>
    </lineage>
</organism>
<dbReference type="WBParaSite" id="SMUV_0000588601-mRNA-1">
    <property type="protein sequence ID" value="SMUV_0000588601-mRNA-1"/>
    <property type="gene ID" value="SMUV_0000588601"/>
</dbReference>
<keyword evidence="4" id="KW-1185">Reference proteome</keyword>
<feature type="domain" description="Acetyl-CoA hydrolase/transferase C-terminal" evidence="3">
    <location>
        <begin position="344"/>
        <end position="498"/>
    </location>
</feature>
<dbReference type="Proteomes" id="UP000046393">
    <property type="component" value="Unplaced"/>
</dbReference>
<dbReference type="PANTHER" id="PTHR21432:SF13">
    <property type="entry name" value="ACETYL-COA HYDROLASE"/>
    <property type="match status" value="1"/>
</dbReference>
<dbReference type="InterPro" id="IPR037171">
    <property type="entry name" value="NagB/RpiA_transferase-like"/>
</dbReference>
<dbReference type="Gene3D" id="3.40.1080.20">
    <property type="entry name" value="Acetyl-CoA hydrolase/transferase C-terminal domain"/>
    <property type="match status" value="1"/>
</dbReference>
<dbReference type="GO" id="GO:0006083">
    <property type="term" value="P:acetate metabolic process"/>
    <property type="evidence" value="ECO:0007669"/>
    <property type="project" value="InterPro"/>
</dbReference>
<proteinExistence type="inferred from homology"/>
<dbReference type="InterPro" id="IPR038460">
    <property type="entry name" value="AcetylCoA_hyd_C_sf"/>
</dbReference>
<dbReference type="PANTHER" id="PTHR21432">
    <property type="entry name" value="ACETYL-COA HYDROLASE-RELATED"/>
    <property type="match status" value="1"/>
</dbReference>
<dbReference type="Pfam" id="PF02550">
    <property type="entry name" value="AcetylCoA_hydro"/>
    <property type="match status" value="1"/>
</dbReference>
<dbReference type="GO" id="GO:0008775">
    <property type="term" value="F:acetate CoA-transferase activity"/>
    <property type="evidence" value="ECO:0007669"/>
    <property type="project" value="InterPro"/>
</dbReference>
<protein>
    <submittedName>
        <fullName evidence="5">Acetyl-CoA hydrolase</fullName>
    </submittedName>
</protein>